<proteinExistence type="predicted"/>
<dbReference type="AlphaFoldDB" id="A0A2T7F5T5"/>
<dbReference type="Gramene" id="PUZ75446">
    <property type="protein sequence ID" value="PUZ75446"/>
    <property type="gene ID" value="GQ55_1G170100"/>
</dbReference>
<evidence type="ECO:0000313" key="2">
    <source>
        <dbReference type="EMBL" id="PUZ75446.1"/>
    </source>
</evidence>
<accession>A0A2T7F5T5</accession>
<feature type="region of interest" description="Disordered" evidence="1">
    <location>
        <begin position="211"/>
        <end position="234"/>
    </location>
</feature>
<evidence type="ECO:0000313" key="3">
    <source>
        <dbReference type="Proteomes" id="UP000244336"/>
    </source>
</evidence>
<dbReference type="EMBL" id="CM009749">
    <property type="protein sequence ID" value="PUZ75446.1"/>
    <property type="molecule type" value="Genomic_DNA"/>
</dbReference>
<organism evidence="2 3">
    <name type="scientific">Panicum hallii var. hallii</name>
    <dbReference type="NCBI Taxonomy" id="1504633"/>
    <lineage>
        <taxon>Eukaryota</taxon>
        <taxon>Viridiplantae</taxon>
        <taxon>Streptophyta</taxon>
        <taxon>Embryophyta</taxon>
        <taxon>Tracheophyta</taxon>
        <taxon>Spermatophyta</taxon>
        <taxon>Magnoliopsida</taxon>
        <taxon>Liliopsida</taxon>
        <taxon>Poales</taxon>
        <taxon>Poaceae</taxon>
        <taxon>PACMAD clade</taxon>
        <taxon>Panicoideae</taxon>
        <taxon>Panicodae</taxon>
        <taxon>Paniceae</taxon>
        <taxon>Panicinae</taxon>
        <taxon>Panicum</taxon>
        <taxon>Panicum sect. Panicum</taxon>
    </lineage>
</organism>
<dbReference type="Proteomes" id="UP000244336">
    <property type="component" value="Chromosome 1"/>
</dbReference>
<reference evidence="2 3" key="1">
    <citation type="submission" date="2018-04" db="EMBL/GenBank/DDBJ databases">
        <title>WGS assembly of Panicum hallii var. hallii HAL2.</title>
        <authorList>
            <person name="Lovell J."/>
            <person name="Jenkins J."/>
            <person name="Lowry D."/>
            <person name="Mamidi S."/>
            <person name="Sreedasyam A."/>
            <person name="Weng X."/>
            <person name="Barry K."/>
            <person name="Bonette J."/>
            <person name="Campitelli B."/>
            <person name="Daum C."/>
            <person name="Gordon S."/>
            <person name="Gould B."/>
            <person name="Lipzen A."/>
            <person name="MacQueen A."/>
            <person name="Palacio-Mejia J."/>
            <person name="Plott C."/>
            <person name="Shakirov E."/>
            <person name="Shu S."/>
            <person name="Yoshinaga Y."/>
            <person name="Zane M."/>
            <person name="Rokhsar D."/>
            <person name="Grimwood J."/>
            <person name="Schmutz J."/>
            <person name="Juenger T."/>
        </authorList>
    </citation>
    <scope>NUCLEOTIDE SEQUENCE [LARGE SCALE GENOMIC DNA]</scope>
    <source>
        <strain evidence="3">cv. HAL2</strain>
    </source>
</reference>
<sequence length="248" mass="28208">MKITDLEESADFAILDTEKLFSKPKSLELSRKGRLNHDASFTSESLITSARVGGHDANPTNTDSSSLEFALSSLAAASDEQYLSIPDDEIALLARKFWTIHKFRKERRSNPRNSRGCFECGNTTDFIADCPKRKKFNYFNKNDYSNKNDNKNDYKKKNCFGDKKKRNIKKIMSRACAALSDFDFSSEDSSSSEEDEKVKYKKKEGDFTGLCLMTKERSSRNNSNSDSDELHHPKTFLTYRTKSLSSSS</sequence>
<evidence type="ECO:0000256" key="1">
    <source>
        <dbReference type="SAM" id="MobiDB-lite"/>
    </source>
</evidence>
<keyword evidence="3" id="KW-1185">Reference proteome</keyword>
<name>A0A2T7F5T5_9POAL</name>
<protein>
    <submittedName>
        <fullName evidence="2">Uncharacterized protein</fullName>
    </submittedName>
</protein>
<gene>
    <name evidence="2" type="ORF">GQ55_1G170100</name>
</gene>